<accession>A0A4Y9KVL9</accession>
<evidence type="ECO:0000313" key="5">
    <source>
        <dbReference type="EMBL" id="TFV35401.1"/>
    </source>
</evidence>
<organism evidence="5 6">
    <name type="scientific">Bradyrhizobium niftali</name>
    <dbReference type="NCBI Taxonomy" id="2560055"/>
    <lineage>
        <taxon>Bacteria</taxon>
        <taxon>Pseudomonadati</taxon>
        <taxon>Pseudomonadota</taxon>
        <taxon>Alphaproteobacteria</taxon>
        <taxon>Hyphomicrobiales</taxon>
        <taxon>Nitrobacteraceae</taxon>
        <taxon>Bradyrhizobium</taxon>
    </lineage>
</organism>
<dbReference type="GO" id="GO:0009055">
    <property type="term" value="F:electron transfer activity"/>
    <property type="evidence" value="ECO:0007669"/>
    <property type="project" value="InterPro"/>
</dbReference>
<dbReference type="GO" id="GO:0010181">
    <property type="term" value="F:FMN binding"/>
    <property type="evidence" value="ECO:0007669"/>
    <property type="project" value="InterPro"/>
</dbReference>
<feature type="domain" description="Flavodoxin-like" evidence="4">
    <location>
        <begin position="4"/>
        <end position="176"/>
    </location>
</feature>
<keyword evidence="6" id="KW-1185">Reference proteome</keyword>
<dbReference type="Pfam" id="PF03358">
    <property type="entry name" value="FMN_red"/>
    <property type="match status" value="1"/>
</dbReference>
<evidence type="ECO:0000256" key="3">
    <source>
        <dbReference type="ARBA" id="ARBA00022643"/>
    </source>
</evidence>
<dbReference type="Proteomes" id="UP000297966">
    <property type="component" value="Unassembled WGS sequence"/>
</dbReference>
<evidence type="ECO:0000313" key="6">
    <source>
        <dbReference type="Proteomes" id="UP000297966"/>
    </source>
</evidence>
<dbReference type="PROSITE" id="PS00201">
    <property type="entry name" value="FLAVODOXIN"/>
    <property type="match status" value="1"/>
</dbReference>
<reference evidence="5 6" key="1">
    <citation type="submission" date="2019-03" db="EMBL/GenBank/DDBJ databases">
        <title>Bradyrhizobium diversity isolated from nodules of Chamaecrista fasciculata.</title>
        <authorList>
            <person name="Klepa M.S."/>
            <person name="Urquiaga M.O."/>
            <person name="Hungria M."/>
            <person name="Delamuta J.R."/>
        </authorList>
    </citation>
    <scope>NUCLEOTIDE SEQUENCE [LARGE SCALE GENOMIC DNA]</scope>
    <source>
        <strain evidence="5 6">CNPSo 3448</strain>
    </source>
</reference>
<comment type="caution">
    <text evidence="5">The sequence shown here is derived from an EMBL/GenBank/DDBJ whole genome shotgun (WGS) entry which is preliminary data.</text>
</comment>
<dbReference type="Gene3D" id="3.40.50.360">
    <property type="match status" value="1"/>
</dbReference>
<sequence>MIRLAIVYFSATGTTARLAEAIQAGAAEVANATLCRIVGDDIVAGRFQNECTMNTVDAADAVAFGSPTLMGGPAAQFKAFADATSERWSEQRWARKVAAGFTTGSCANGDQGHTLTYFTVLAAQHGMLWCSLNIPGGNDQRGRNRLGSQIGLATQIVDGELPHSDLATAHYLGRGLADVTRPFVTSALHP</sequence>
<evidence type="ECO:0000256" key="1">
    <source>
        <dbReference type="ARBA" id="ARBA00001917"/>
    </source>
</evidence>
<dbReference type="AlphaFoldDB" id="A0A4Y9KVL9"/>
<keyword evidence="2" id="KW-0285">Flavoprotein</keyword>
<dbReference type="InterPro" id="IPR008254">
    <property type="entry name" value="Flavodoxin/NO_synth"/>
</dbReference>
<proteinExistence type="predicted"/>
<name>A0A4Y9KVL9_9BRAD</name>
<dbReference type="GO" id="GO:0003955">
    <property type="term" value="F:NAD(P)H dehydrogenase (quinone) activity"/>
    <property type="evidence" value="ECO:0007669"/>
    <property type="project" value="TreeGrafter"/>
</dbReference>
<dbReference type="InterPro" id="IPR005025">
    <property type="entry name" value="FMN_Rdtase-like_dom"/>
</dbReference>
<dbReference type="PROSITE" id="PS50902">
    <property type="entry name" value="FLAVODOXIN_LIKE"/>
    <property type="match status" value="1"/>
</dbReference>
<comment type="cofactor">
    <cofactor evidence="1">
        <name>FMN</name>
        <dbReference type="ChEBI" id="CHEBI:58210"/>
    </cofactor>
</comment>
<dbReference type="InterPro" id="IPR029039">
    <property type="entry name" value="Flavoprotein-like_sf"/>
</dbReference>
<gene>
    <name evidence="5" type="ORF">E4K65_46635</name>
</gene>
<dbReference type="PANTHER" id="PTHR30546">
    <property type="entry name" value="FLAVODOXIN-RELATED PROTEIN WRBA-RELATED"/>
    <property type="match status" value="1"/>
</dbReference>
<dbReference type="PANTHER" id="PTHR30546:SF23">
    <property type="entry name" value="FLAVOPROTEIN-LIKE PROTEIN YCP4-RELATED"/>
    <property type="match status" value="1"/>
</dbReference>
<protein>
    <submittedName>
        <fullName evidence="5">Flavodoxin family protein</fullName>
    </submittedName>
</protein>
<dbReference type="EMBL" id="SPQT01000115">
    <property type="protein sequence ID" value="TFV35401.1"/>
    <property type="molecule type" value="Genomic_DNA"/>
</dbReference>
<dbReference type="InterPro" id="IPR001226">
    <property type="entry name" value="Flavodoxin_CS"/>
</dbReference>
<dbReference type="GO" id="GO:0016020">
    <property type="term" value="C:membrane"/>
    <property type="evidence" value="ECO:0007669"/>
    <property type="project" value="TreeGrafter"/>
</dbReference>
<keyword evidence="3" id="KW-0288">FMN</keyword>
<dbReference type="OrthoDB" id="9801479at2"/>
<dbReference type="RefSeq" id="WP_135179755.1">
    <property type="nucleotide sequence ID" value="NZ_SPQT01000115.1"/>
</dbReference>
<evidence type="ECO:0000256" key="2">
    <source>
        <dbReference type="ARBA" id="ARBA00022630"/>
    </source>
</evidence>
<dbReference type="SUPFAM" id="SSF52218">
    <property type="entry name" value="Flavoproteins"/>
    <property type="match status" value="1"/>
</dbReference>
<evidence type="ECO:0000259" key="4">
    <source>
        <dbReference type="PROSITE" id="PS50902"/>
    </source>
</evidence>